<protein>
    <submittedName>
        <fullName evidence="1">Uncharacterized protein</fullName>
    </submittedName>
</protein>
<evidence type="ECO:0000313" key="2">
    <source>
        <dbReference type="Proteomes" id="UP000821866"/>
    </source>
</evidence>
<gene>
    <name evidence="1" type="ORF">HPB51_003364</name>
</gene>
<reference evidence="1" key="1">
    <citation type="journal article" date="2020" name="Cell">
        <title>Large-Scale Comparative Analyses of Tick Genomes Elucidate Their Genetic Diversity and Vector Capacities.</title>
        <authorList>
            <consortium name="Tick Genome and Microbiome Consortium (TIGMIC)"/>
            <person name="Jia N."/>
            <person name="Wang J."/>
            <person name="Shi W."/>
            <person name="Du L."/>
            <person name="Sun Y."/>
            <person name="Zhan W."/>
            <person name="Jiang J.F."/>
            <person name="Wang Q."/>
            <person name="Zhang B."/>
            <person name="Ji P."/>
            <person name="Bell-Sakyi L."/>
            <person name="Cui X.M."/>
            <person name="Yuan T.T."/>
            <person name="Jiang B.G."/>
            <person name="Yang W.F."/>
            <person name="Lam T.T."/>
            <person name="Chang Q.C."/>
            <person name="Ding S.J."/>
            <person name="Wang X.J."/>
            <person name="Zhu J.G."/>
            <person name="Ruan X.D."/>
            <person name="Zhao L."/>
            <person name="Wei J.T."/>
            <person name="Ye R.Z."/>
            <person name="Que T.C."/>
            <person name="Du C.H."/>
            <person name="Zhou Y.H."/>
            <person name="Cheng J.X."/>
            <person name="Dai P.F."/>
            <person name="Guo W.B."/>
            <person name="Han X.H."/>
            <person name="Huang E.J."/>
            <person name="Li L.F."/>
            <person name="Wei W."/>
            <person name="Gao Y.C."/>
            <person name="Liu J.Z."/>
            <person name="Shao H.Z."/>
            <person name="Wang X."/>
            <person name="Wang C.C."/>
            <person name="Yang T.C."/>
            <person name="Huo Q.B."/>
            <person name="Li W."/>
            <person name="Chen H.Y."/>
            <person name="Chen S.E."/>
            <person name="Zhou L.G."/>
            <person name="Ni X.B."/>
            <person name="Tian J.H."/>
            <person name="Sheng Y."/>
            <person name="Liu T."/>
            <person name="Pan Y.S."/>
            <person name="Xia L.Y."/>
            <person name="Li J."/>
            <person name="Zhao F."/>
            <person name="Cao W.C."/>
        </authorList>
    </citation>
    <scope>NUCLEOTIDE SEQUENCE</scope>
    <source>
        <strain evidence="1">Rmic-2018</strain>
    </source>
</reference>
<reference evidence="1" key="2">
    <citation type="submission" date="2021-09" db="EMBL/GenBank/DDBJ databases">
        <authorList>
            <person name="Jia N."/>
            <person name="Wang J."/>
            <person name="Shi W."/>
            <person name="Du L."/>
            <person name="Sun Y."/>
            <person name="Zhan W."/>
            <person name="Jiang J."/>
            <person name="Wang Q."/>
            <person name="Zhang B."/>
            <person name="Ji P."/>
            <person name="Sakyi L.B."/>
            <person name="Cui X."/>
            <person name="Yuan T."/>
            <person name="Jiang B."/>
            <person name="Yang W."/>
            <person name="Lam T.T.-Y."/>
            <person name="Chang Q."/>
            <person name="Ding S."/>
            <person name="Wang X."/>
            <person name="Zhu J."/>
            <person name="Ruan X."/>
            <person name="Zhao L."/>
            <person name="Wei J."/>
            <person name="Que T."/>
            <person name="Du C."/>
            <person name="Cheng J."/>
            <person name="Dai P."/>
            <person name="Han X."/>
            <person name="Huang E."/>
            <person name="Gao Y."/>
            <person name="Liu J."/>
            <person name="Shao H."/>
            <person name="Ye R."/>
            <person name="Li L."/>
            <person name="Wei W."/>
            <person name="Wang X."/>
            <person name="Wang C."/>
            <person name="Huo Q."/>
            <person name="Li W."/>
            <person name="Guo W."/>
            <person name="Chen H."/>
            <person name="Chen S."/>
            <person name="Zhou L."/>
            <person name="Zhou L."/>
            <person name="Ni X."/>
            <person name="Tian J."/>
            <person name="Zhou Y."/>
            <person name="Sheng Y."/>
            <person name="Liu T."/>
            <person name="Pan Y."/>
            <person name="Xia L."/>
            <person name="Li J."/>
            <person name="Zhao F."/>
            <person name="Cao W."/>
        </authorList>
    </citation>
    <scope>NUCLEOTIDE SEQUENCE</scope>
    <source>
        <strain evidence="1">Rmic-2018</strain>
        <tissue evidence="1">Larvae</tissue>
    </source>
</reference>
<accession>A0A9J6D3U1</accession>
<dbReference type="Proteomes" id="UP000821866">
    <property type="component" value="Chromosome 9"/>
</dbReference>
<dbReference type="AlphaFoldDB" id="A0A9J6D3U1"/>
<evidence type="ECO:0000313" key="1">
    <source>
        <dbReference type="EMBL" id="KAH8008717.1"/>
    </source>
</evidence>
<dbReference type="EMBL" id="JABSTU010000011">
    <property type="protein sequence ID" value="KAH8008717.1"/>
    <property type="molecule type" value="Genomic_DNA"/>
</dbReference>
<proteinExistence type="predicted"/>
<comment type="caution">
    <text evidence="1">The sequence shown here is derived from an EMBL/GenBank/DDBJ whole genome shotgun (WGS) entry which is preliminary data.</text>
</comment>
<organism evidence="1 2">
    <name type="scientific">Rhipicephalus microplus</name>
    <name type="common">Cattle tick</name>
    <name type="synonym">Boophilus microplus</name>
    <dbReference type="NCBI Taxonomy" id="6941"/>
    <lineage>
        <taxon>Eukaryota</taxon>
        <taxon>Metazoa</taxon>
        <taxon>Ecdysozoa</taxon>
        <taxon>Arthropoda</taxon>
        <taxon>Chelicerata</taxon>
        <taxon>Arachnida</taxon>
        <taxon>Acari</taxon>
        <taxon>Parasitiformes</taxon>
        <taxon>Ixodida</taxon>
        <taxon>Ixodoidea</taxon>
        <taxon>Ixodidae</taxon>
        <taxon>Rhipicephalinae</taxon>
        <taxon>Rhipicephalus</taxon>
        <taxon>Boophilus</taxon>
    </lineage>
</organism>
<sequence length="165" mass="18837">MRLSVNAHAANFLLFDNAQDKSPANSNDSERALYKWVAEHDEHGDVLSPKTLSRGGRARDREQLLDNFGLGVLRRVMPGFHKQQEIPTVCKLTAYFKEDDSLSSVSTTTVHRMLLKSGFSNRREHEQREAYFIFRFRTLVAGINEDPGKLNCLREVSQEKIGDKD</sequence>
<keyword evidence="2" id="KW-1185">Reference proteome</keyword>
<name>A0A9J6D3U1_RHIMP</name>